<gene>
    <name evidence="2" type="ORF">glysoja_049200</name>
</gene>
<dbReference type="EMBL" id="KN667014">
    <property type="protein sequence ID" value="KHN07478.1"/>
    <property type="molecule type" value="Genomic_DNA"/>
</dbReference>
<reference evidence="2" key="1">
    <citation type="submission" date="2014-07" db="EMBL/GenBank/DDBJ databases">
        <title>Identification of a novel salt tolerance gene in wild soybean by whole-genome sequencing.</title>
        <authorList>
            <person name="Lam H.-M."/>
            <person name="Qi X."/>
            <person name="Li M.-W."/>
            <person name="Liu X."/>
            <person name="Xie M."/>
            <person name="Ni M."/>
            <person name="Xu X."/>
        </authorList>
    </citation>
    <scope>NUCLEOTIDE SEQUENCE [LARGE SCALE GENOMIC DNA]</scope>
    <source>
        <tissue evidence="2">Root</tissue>
    </source>
</reference>
<name>A0A0B2PIP4_GLYSO</name>
<proteinExistence type="predicted"/>
<dbReference type="Proteomes" id="UP000053555">
    <property type="component" value="Unassembled WGS sequence"/>
</dbReference>
<protein>
    <submittedName>
        <fullName evidence="2">Uncharacterized protein</fullName>
    </submittedName>
</protein>
<dbReference type="AlphaFoldDB" id="A0A0B2PIP4"/>
<accession>A0A0B2PIP4</accession>
<sequence length="58" mass="6189">MKVQPIAIDIDSKKVKDTGGNSSGGGGSKRVSAKVALEKVVRLRLAVTEKQPHKCCRI</sequence>
<feature type="region of interest" description="Disordered" evidence="1">
    <location>
        <begin position="1"/>
        <end position="30"/>
    </location>
</feature>
<evidence type="ECO:0000313" key="2">
    <source>
        <dbReference type="EMBL" id="KHN07478.1"/>
    </source>
</evidence>
<organism evidence="2">
    <name type="scientific">Glycine soja</name>
    <name type="common">Wild soybean</name>
    <dbReference type="NCBI Taxonomy" id="3848"/>
    <lineage>
        <taxon>Eukaryota</taxon>
        <taxon>Viridiplantae</taxon>
        <taxon>Streptophyta</taxon>
        <taxon>Embryophyta</taxon>
        <taxon>Tracheophyta</taxon>
        <taxon>Spermatophyta</taxon>
        <taxon>Magnoliopsida</taxon>
        <taxon>eudicotyledons</taxon>
        <taxon>Gunneridae</taxon>
        <taxon>Pentapetalae</taxon>
        <taxon>rosids</taxon>
        <taxon>fabids</taxon>
        <taxon>Fabales</taxon>
        <taxon>Fabaceae</taxon>
        <taxon>Papilionoideae</taxon>
        <taxon>50 kb inversion clade</taxon>
        <taxon>NPAAA clade</taxon>
        <taxon>indigoferoid/millettioid clade</taxon>
        <taxon>Phaseoleae</taxon>
        <taxon>Glycine</taxon>
        <taxon>Glycine subgen. Soja</taxon>
    </lineage>
</organism>
<evidence type="ECO:0000256" key="1">
    <source>
        <dbReference type="SAM" id="MobiDB-lite"/>
    </source>
</evidence>